<dbReference type="GO" id="GO:0009425">
    <property type="term" value="C:bacterial-type flagellum basal body"/>
    <property type="evidence" value="ECO:0007669"/>
    <property type="project" value="UniProtKB-SubCell"/>
</dbReference>
<evidence type="ECO:0000313" key="7">
    <source>
        <dbReference type="EMBL" id="PXX46742.1"/>
    </source>
</evidence>
<dbReference type="InterPro" id="IPR009926">
    <property type="entry name" value="T3SS_YcgR_PilZN"/>
</dbReference>
<proteinExistence type="inferred from homology"/>
<evidence type="ECO:0000259" key="6">
    <source>
        <dbReference type="Pfam" id="PF07317"/>
    </source>
</evidence>
<dbReference type="Gene3D" id="2.40.10.220">
    <property type="entry name" value="predicted glycosyltransferase like domains"/>
    <property type="match status" value="1"/>
</dbReference>
<dbReference type="RefSeq" id="WP_110253193.1">
    <property type="nucleotide sequence ID" value="NZ_QJKB01000001.1"/>
</dbReference>
<evidence type="ECO:0000256" key="1">
    <source>
        <dbReference type="ARBA" id="ARBA00022636"/>
    </source>
</evidence>
<dbReference type="Proteomes" id="UP000247792">
    <property type="component" value="Unassembled WGS sequence"/>
</dbReference>
<evidence type="ECO:0000256" key="4">
    <source>
        <dbReference type="HAMAP-Rule" id="MF_01457"/>
    </source>
</evidence>
<feature type="domain" description="PilZ" evidence="5">
    <location>
        <begin position="124"/>
        <end position="239"/>
    </location>
</feature>
<dbReference type="Gene3D" id="2.30.110.10">
    <property type="entry name" value="Electron Transport, Fmn-binding Protein, Chain A"/>
    <property type="match status" value="1"/>
</dbReference>
<dbReference type="InterPro" id="IPR012349">
    <property type="entry name" value="Split_barrel_FMN-bd"/>
</dbReference>
<dbReference type="Pfam" id="PF07238">
    <property type="entry name" value="PilZ"/>
    <property type="match status" value="1"/>
</dbReference>
<dbReference type="EMBL" id="QJKB01000001">
    <property type="protein sequence ID" value="PXX46742.1"/>
    <property type="molecule type" value="Genomic_DNA"/>
</dbReference>
<evidence type="ECO:0000313" key="8">
    <source>
        <dbReference type="Proteomes" id="UP000247792"/>
    </source>
</evidence>
<dbReference type="GO" id="GO:0035438">
    <property type="term" value="F:cyclic-di-GMP binding"/>
    <property type="evidence" value="ECO:0007669"/>
    <property type="project" value="UniProtKB-UniRule"/>
</dbReference>
<gene>
    <name evidence="4" type="primary">ycgR</name>
    <name evidence="7" type="ORF">DFR42_101317</name>
</gene>
<evidence type="ECO:0000256" key="2">
    <source>
        <dbReference type="ARBA" id="ARBA00022741"/>
    </source>
</evidence>
<keyword evidence="7" id="KW-0969">Cilium</keyword>
<reference evidence="7 8" key="1">
    <citation type="submission" date="2018-05" db="EMBL/GenBank/DDBJ databases">
        <title>Genomic Encyclopedia of Type Strains, Phase IV (KMG-IV): sequencing the most valuable type-strain genomes for metagenomic binning, comparative biology and taxonomic classification.</title>
        <authorList>
            <person name="Goeker M."/>
        </authorList>
    </citation>
    <scope>NUCLEOTIDE SEQUENCE [LARGE SCALE GENOMIC DNA]</scope>
    <source>
        <strain evidence="7 8">DSM 19792</strain>
    </source>
</reference>
<dbReference type="HAMAP" id="MF_01457">
    <property type="entry name" value="YcgR"/>
    <property type="match status" value="1"/>
</dbReference>
<keyword evidence="8" id="KW-1185">Reference proteome</keyword>
<dbReference type="GO" id="GO:0071973">
    <property type="term" value="P:bacterial-type flagellum-dependent cell motility"/>
    <property type="evidence" value="ECO:0007669"/>
    <property type="project" value="UniProtKB-UniRule"/>
</dbReference>
<keyword evidence="7" id="KW-0282">Flagellum</keyword>
<dbReference type="OrthoDB" id="5572581at2"/>
<evidence type="ECO:0000256" key="3">
    <source>
        <dbReference type="ARBA" id="ARBA00023143"/>
    </source>
</evidence>
<protein>
    <recommendedName>
        <fullName evidence="4">Flagellar brake protein YcgR</fullName>
    </recommendedName>
    <alternativeName>
        <fullName evidence="4">Cyclic di-GMP binding protein YcgR</fullName>
    </alternativeName>
</protein>
<comment type="function">
    <text evidence="4">Acts as a flagellar brake, regulating swimming and swarming in a bis-(3'-5') cyclic diguanylic acid (c-di-GMP)-dependent manner. Binds 1 c-di-GMP dimer per subunit. Increasing levels of c-di-GMP lead to decreased motility.</text>
</comment>
<accession>A0A318JHP3</accession>
<keyword evidence="7" id="KW-0966">Cell projection</keyword>
<comment type="similarity">
    <text evidence="4">Belongs to the YcgR family.</text>
</comment>
<dbReference type="InterPro" id="IPR009875">
    <property type="entry name" value="PilZ_domain"/>
</dbReference>
<dbReference type="InterPro" id="IPR023787">
    <property type="entry name" value="T3SS_YcgR"/>
</dbReference>
<dbReference type="AlphaFoldDB" id="A0A318JHP3"/>
<keyword evidence="2 4" id="KW-0547">Nucleotide-binding</keyword>
<organism evidence="7 8">
    <name type="scientific">Undibacterium pigrum</name>
    <dbReference type="NCBI Taxonomy" id="401470"/>
    <lineage>
        <taxon>Bacteria</taxon>
        <taxon>Pseudomonadati</taxon>
        <taxon>Pseudomonadota</taxon>
        <taxon>Betaproteobacteria</taxon>
        <taxon>Burkholderiales</taxon>
        <taxon>Oxalobacteraceae</taxon>
        <taxon>Undibacterium</taxon>
    </lineage>
</organism>
<keyword evidence="1 4" id="KW-0973">c-di-GMP</keyword>
<evidence type="ECO:0000259" key="5">
    <source>
        <dbReference type="Pfam" id="PF07238"/>
    </source>
</evidence>
<comment type="subunit">
    <text evidence="4">Monomer. Interacts with the flagellar basal bodies.</text>
</comment>
<feature type="domain" description="Type III secretion system flagellar brake protein YcgR PilZN" evidence="6">
    <location>
        <begin position="16"/>
        <end position="122"/>
    </location>
</feature>
<keyword evidence="3 4" id="KW-0975">Bacterial flagellum</keyword>
<dbReference type="Pfam" id="PF07317">
    <property type="entry name" value="PilZN"/>
    <property type="match status" value="1"/>
</dbReference>
<name>A0A318JHP3_9BURK</name>
<sequence length="253" mass="28444">MPSSPPSLGTENQSPFQVDSRREIIGLLRGLKESKQLISMLINSGSEVFITSILDVDDSTDLVIIDSAPGQLANQRIIEAPRVSFEGLLDKISIQFSSSNLERIIFEDRPALQFAIPTNMIRLQRREYYRINTPLSNPIRAMIPVQLEDRHETLKLALVDISCGGIAILDERKVLDSTIGVIYEHCKMELPTIGLVDVVLQVRNSQDLVLLNGKSNRRLGCQFINMSNSVLASIQRYIMKLERERNAKLTGIR</sequence>
<comment type="caution">
    <text evidence="7">The sequence shown here is derived from an EMBL/GenBank/DDBJ whole genome shotgun (WGS) entry which is preliminary data.</text>
</comment>
<comment type="subcellular location">
    <subcellularLocation>
        <location evidence="4">Bacterial flagellum basal body</location>
    </subcellularLocation>
</comment>
<dbReference type="GO" id="GO:0071945">
    <property type="term" value="P:regulation of bacterial-type flagellum-dependent cell motility by regulation of motor speed"/>
    <property type="evidence" value="ECO:0007669"/>
    <property type="project" value="UniProtKB-UniRule"/>
</dbReference>